<name>A0ABW3IBI0_9FLAO</name>
<feature type="domain" description="DNA mimic protein DMP19 C-terminal" evidence="1">
    <location>
        <begin position="87"/>
        <end position="212"/>
    </location>
</feature>
<evidence type="ECO:0000313" key="3">
    <source>
        <dbReference type="Proteomes" id="UP001597100"/>
    </source>
</evidence>
<sequence length="218" mass="26030">MDKKRKKELKKEYLRQELLKQAQSDNVIIANWAKERLGPSKEQPDLKKIISENDEDLEEKIFFLIEDKINRTKSDDRKLSDNEALSKLSDPEKLIFYTYILDSELAINGVLSYYINSAGEYIIPTLHLIENLKFEPVIQILEKSVGNFIELSESDFEYWSGDISKWKQIEKSIDKEYYLIKGRKYSFQEFDKDYLKIEKEFRKIRLQYIRNNIESFSI</sequence>
<comment type="caution">
    <text evidence="2">The sequence shown here is derived from an EMBL/GenBank/DDBJ whole genome shotgun (WGS) entry which is preliminary data.</text>
</comment>
<dbReference type="Gene3D" id="1.20.1420.60">
    <property type="match status" value="1"/>
</dbReference>
<dbReference type="Pfam" id="PF14300">
    <property type="entry name" value="DMP19"/>
    <property type="match status" value="1"/>
</dbReference>
<evidence type="ECO:0000313" key="2">
    <source>
        <dbReference type="EMBL" id="MFD0975368.1"/>
    </source>
</evidence>
<proteinExistence type="predicted"/>
<accession>A0ABW3IBI0</accession>
<reference evidence="3" key="1">
    <citation type="journal article" date="2019" name="Int. J. Syst. Evol. Microbiol.">
        <title>The Global Catalogue of Microorganisms (GCM) 10K type strain sequencing project: providing services to taxonomists for standard genome sequencing and annotation.</title>
        <authorList>
            <consortium name="The Broad Institute Genomics Platform"/>
            <consortium name="The Broad Institute Genome Sequencing Center for Infectious Disease"/>
            <person name="Wu L."/>
            <person name="Ma J."/>
        </authorList>
    </citation>
    <scope>NUCLEOTIDE SEQUENCE [LARGE SCALE GENOMIC DNA]</scope>
    <source>
        <strain evidence="3">CCUG 60898</strain>
    </source>
</reference>
<dbReference type="RefSeq" id="WP_380736387.1">
    <property type="nucleotide sequence ID" value="NZ_JBHTJP010000005.1"/>
</dbReference>
<keyword evidence="3" id="KW-1185">Reference proteome</keyword>
<gene>
    <name evidence="2" type="ORF">ACFQ1G_01055</name>
</gene>
<organism evidence="2 3">
    <name type="scientific">Salinimicrobium gaetbulicola</name>
    <dbReference type="NCBI Taxonomy" id="999702"/>
    <lineage>
        <taxon>Bacteria</taxon>
        <taxon>Pseudomonadati</taxon>
        <taxon>Bacteroidota</taxon>
        <taxon>Flavobacteriia</taxon>
        <taxon>Flavobacteriales</taxon>
        <taxon>Flavobacteriaceae</taxon>
        <taxon>Salinimicrobium</taxon>
    </lineage>
</organism>
<protein>
    <submittedName>
        <fullName evidence="2">DUF4375 domain-containing protein</fullName>
    </submittedName>
</protein>
<dbReference type="Proteomes" id="UP001597100">
    <property type="component" value="Unassembled WGS sequence"/>
</dbReference>
<dbReference type="EMBL" id="JBHTJP010000005">
    <property type="protein sequence ID" value="MFD0975368.1"/>
    <property type="molecule type" value="Genomic_DNA"/>
</dbReference>
<dbReference type="InterPro" id="IPR025402">
    <property type="entry name" value="DMP19_C"/>
</dbReference>
<evidence type="ECO:0000259" key="1">
    <source>
        <dbReference type="Pfam" id="PF14300"/>
    </source>
</evidence>